<organism evidence="1">
    <name type="scientific">viral metagenome</name>
    <dbReference type="NCBI Taxonomy" id="1070528"/>
    <lineage>
        <taxon>unclassified sequences</taxon>
        <taxon>metagenomes</taxon>
        <taxon>organismal metagenomes</taxon>
    </lineage>
</organism>
<proteinExistence type="predicted"/>
<gene>
    <name evidence="2" type="ORF">MM415A02192_0008</name>
    <name evidence="1" type="ORF">TM448A01013_0001</name>
</gene>
<accession>A0A6H2A668</accession>
<reference evidence="1" key="1">
    <citation type="submission" date="2020-03" db="EMBL/GenBank/DDBJ databases">
        <title>The deep terrestrial virosphere.</title>
        <authorList>
            <person name="Holmfeldt K."/>
            <person name="Nilsson E."/>
            <person name="Simone D."/>
            <person name="Lopez-Fernandez M."/>
            <person name="Wu X."/>
            <person name="de Brujin I."/>
            <person name="Lundin D."/>
            <person name="Andersson A."/>
            <person name="Bertilsson S."/>
            <person name="Dopson M."/>
        </authorList>
    </citation>
    <scope>NUCLEOTIDE SEQUENCE</scope>
    <source>
        <strain evidence="2">MM415A02192</strain>
        <strain evidence="1">TM448A01013</strain>
    </source>
</reference>
<evidence type="ECO:0000313" key="1">
    <source>
        <dbReference type="EMBL" id="QJA55314.1"/>
    </source>
</evidence>
<name>A0A6H2A668_9ZZZZ</name>
<protein>
    <submittedName>
        <fullName evidence="1">Uncharacterized protein</fullName>
    </submittedName>
</protein>
<evidence type="ECO:0000313" key="2">
    <source>
        <dbReference type="EMBL" id="QJA73860.1"/>
    </source>
</evidence>
<dbReference type="EMBL" id="MT145202">
    <property type="protein sequence ID" value="QJA55314.1"/>
    <property type="molecule type" value="Genomic_DNA"/>
</dbReference>
<sequence length="52" mass="5960">MKEDYDDYPYADENYEDEIFGYECMSCGHMQAGSGFGMTCDRCCGPVTECYE</sequence>
<dbReference type="EMBL" id="MT142058">
    <property type="protein sequence ID" value="QJA73860.1"/>
    <property type="molecule type" value="Genomic_DNA"/>
</dbReference>
<dbReference type="AlphaFoldDB" id="A0A6H2A668"/>